<evidence type="ECO:0000256" key="6">
    <source>
        <dbReference type="SAM" id="Phobius"/>
    </source>
</evidence>
<protein>
    <recommendedName>
        <fullName evidence="8">Glycosyl transferase family 4</fullName>
    </recommendedName>
</protein>
<dbReference type="GO" id="GO:0016020">
    <property type="term" value="C:membrane"/>
    <property type="evidence" value="ECO:0007669"/>
    <property type="project" value="UniProtKB-SubCell"/>
</dbReference>
<evidence type="ECO:0008006" key="8">
    <source>
        <dbReference type="Google" id="ProtNLM"/>
    </source>
</evidence>
<keyword evidence="5 6" id="KW-0472">Membrane</keyword>
<keyword evidence="2" id="KW-0808">Transferase</keyword>
<evidence type="ECO:0000256" key="5">
    <source>
        <dbReference type="ARBA" id="ARBA00023136"/>
    </source>
</evidence>
<keyword evidence="4 6" id="KW-1133">Transmembrane helix</keyword>
<feature type="transmembrane region" description="Helical" evidence="6">
    <location>
        <begin position="59"/>
        <end position="84"/>
    </location>
</feature>
<feature type="non-terminal residue" evidence="7">
    <location>
        <position position="1"/>
    </location>
</feature>
<evidence type="ECO:0000256" key="3">
    <source>
        <dbReference type="ARBA" id="ARBA00022692"/>
    </source>
</evidence>
<evidence type="ECO:0000256" key="2">
    <source>
        <dbReference type="ARBA" id="ARBA00022679"/>
    </source>
</evidence>
<dbReference type="AlphaFoldDB" id="X0YA98"/>
<gene>
    <name evidence="7" type="ORF">S01H1_84920</name>
</gene>
<reference evidence="7" key="1">
    <citation type="journal article" date="2014" name="Front. Microbiol.">
        <title>High frequency of phylogenetically diverse reductive dehalogenase-homologous genes in deep subseafloor sedimentary metagenomes.</title>
        <authorList>
            <person name="Kawai M."/>
            <person name="Futagami T."/>
            <person name="Toyoda A."/>
            <person name="Takaki Y."/>
            <person name="Nishi S."/>
            <person name="Hori S."/>
            <person name="Arai W."/>
            <person name="Tsubouchi T."/>
            <person name="Morono Y."/>
            <person name="Uchiyama I."/>
            <person name="Ito T."/>
            <person name="Fujiyama A."/>
            <person name="Inagaki F."/>
            <person name="Takami H."/>
        </authorList>
    </citation>
    <scope>NUCLEOTIDE SEQUENCE</scope>
    <source>
        <strain evidence="7">Expedition CK06-06</strain>
    </source>
</reference>
<feature type="transmembrane region" description="Helical" evidence="6">
    <location>
        <begin position="90"/>
        <end position="112"/>
    </location>
</feature>
<keyword evidence="3 6" id="KW-0812">Transmembrane</keyword>
<feature type="non-terminal residue" evidence="7">
    <location>
        <position position="114"/>
    </location>
</feature>
<comment type="subcellular location">
    <subcellularLocation>
        <location evidence="1">Membrane</location>
        <topology evidence="1">Multi-pass membrane protein</topology>
    </subcellularLocation>
</comment>
<dbReference type="GO" id="GO:0016780">
    <property type="term" value="F:phosphotransferase activity, for other substituted phosphate groups"/>
    <property type="evidence" value="ECO:0007669"/>
    <property type="project" value="InterPro"/>
</dbReference>
<accession>X0YA98</accession>
<evidence type="ECO:0000256" key="1">
    <source>
        <dbReference type="ARBA" id="ARBA00004141"/>
    </source>
</evidence>
<proteinExistence type="predicted"/>
<evidence type="ECO:0000256" key="4">
    <source>
        <dbReference type="ARBA" id="ARBA00022989"/>
    </source>
</evidence>
<comment type="caution">
    <text evidence="7">The sequence shown here is derived from an EMBL/GenBank/DDBJ whole genome shotgun (WGS) entry which is preliminary data.</text>
</comment>
<name>X0YA98_9ZZZZ</name>
<dbReference type="Pfam" id="PF00953">
    <property type="entry name" value="Glycos_transf_4"/>
    <property type="match status" value="1"/>
</dbReference>
<dbReference type="EMBL" id="BARS01058119">
    <property type="protein sequence ID" value="GAG45648.1"/>
    <property type="molecule type" value="Genomic_DNA"/>
</dbReference>
<organism evidence="7">
    <name type="scientific">marine sediment metagenome</name>
    <dbReference type="NCBI Taxonomy" id="412755"/>
    <lineage>
        <taxon>unclassified sequences</taxon>
        <taxon>metagenomes</taxon>
        <taxon>ecological metagenomes</taxon>
    </lineage>
</organism>
<feature type="transmembrane region" description="Helical" evidence="6">
    <location>
        <begin position="26"/>
        <end position="47"/>
    </location>
</feature>
<sequence length="114" mass="12477">GFIFGVLYYIALRTFYFSFDTTTLPILATVTTILIITLVGVIDDLLGWKLGLRQYQKPILTLIAALPIMVINVGQTEMILPIIGLVNFGLIYPLIIIPIAIVGASNGFNMLAGY</sequence>
<evidence type="ECO:0000313" key="7">
    <source>
        <dbReference type="EMBL" id="GAG45648.1"/>
    </source>
</evidence>
<dbReference type="InterPro" id="IPR000715">
    <property type="entry name" value="Glycosyl_transferase_4"/>
</dbReference>